<dbReference type="AlphaFoldDB" id="A0A1K2ILV0"/>
<keyword evidence="2" id="KW-1185">Reference proteome</keyword>
<sequence>MKKKGILLLLFTLILVIPNVEAQLLKKLKQKVLGKDSKEGLLTGMFVSETNQVFKDWDMGEADIVLSFHPADSTQKGTQKIGKILDDGSFSYQLPDSILTSVPVRSFISECTNKEETIVKNDSVTISPAFIRVGQNNKFIGYIVPASSIKTSYNTISGGLINNGHLGHYYLPIYANGEATIELNCVKKVKMEDGKGFAFKTKVPVDEYFNYEFKKGWNLVDVHVIDNLLVGESYHYIERSWSVIEKLPNNSVWVFIPVINK</sequence>
<accession>A0A1K2ILV0</accession>
<gene>
    <name evidence="1" type="ORF">SAMN05428642_103128</name>
</gene>
<name>A0A1K2ILV0_9FLAO</name>
<dbReference type="EMBL" id="FPKV01000003">
    <property type="protein sequence ID" value="SFZ93428.1"/>
    <property type="molecule type" value="Genomic_DNA"/>
</dbReference>
<protein>
    <submittedName>
        <fullName evidence="1">Uncharacterized protein</fullName>
    </submittedName>
</protein>
<dbReference type="RefSeq" id="WP_072402774.1">
    <property type="nucleotide sequence ID" value="NZ_FPKV01000003.1"/>
</dbReference>
<evidence type="ECO:0000313" key="2">
    <source>
        <dbReference type="Proteomes" id="UP000182544"/>
    </source>
</evidence>
<dbReference type="Proteomes" id="UP000182544">
    <property type="component" value="Unassembled WGS sequence"/>
</dbReference>
<reference evidence="1 2" key="1">
    <citation type="submission" date="2016-10" db="EMBL/GenBank/DDBJ databases">
        <authorList>
            <person name="de Groot N.N."/>
        </authorList>
    </citation>
    <scope>NUCLEOTIDE SEQUENCE [LARGE SCALE GENOMIC DNA]</scope>
    <source>
        <strain evidence="1 2">DSM 18180</strain>
    </source>
</reference>
<organism evidence="1 2">
    <name type="scientific">Flaviramulus basaltis</name>
    <dbReference type="NCBI Taxonomy" id="369401"/>
    <lineage>
        <taxon>Bacteria</taxon>
        <taxon>Pseudomonadati</taxon>
        <taxon>Bacteroidota</taxon>
        <taxon>Flavobacteriia</taxon>
        <taxon>Flavobacteriales</taxon>
        <taxon>Flavobacteriaceae</taxon>
        <taxon>Flaviramulus</taxon>
    </lineage>
</organism>
<proteinExistence type="predicted"/>
<dbReference type="STRING" id="369401.SAMN05428642_103128"/>
<dbReference type="OrthoDB" id="1426614at2"/>
<evidence type="ECO:0000313" key="1">
    <source>
        <dbReference type="EMBL" id="SFZ93428.1"/>
    </source>
</evidence>